<gene>
    <name evidence="7" type="ORF">GCM10011363_00580</name>
</gene>
<protein>
    <submittedName>
        <fullName evidence="7">Nucleotide-binding protein</fullName>
    </submittedName>
</protein>
<organism evidence="7 8">
    <name type="scientific">Marivita lacus</name>
    <dbReference type="NCBI Taxonomy" id="1323742"/>
    <lineage>
        <taxon>Bacteria</taxon>
        <taxon>Pseudomonadati</taxon>
        <taxon>Pseudomonadota</taxon>
        <taxon>Alphaproteobacteria</taxon>
        <taxon>Rhodobacterales</taxon>
        <taxon>Roseobacteraceae</taxon>
        <taxon>Marivita</taxon>
    </lineage>
</organism>
<dbReference type="InterPro" id="IPR005337">
    <property type="entry name" value="RapZ-like"/>
</dbReference>
<feature type="binding site" evidence="4">
    <location>
        <begin position="62"/>
        <end position="65"/>
    </location>
    <ligand>
        <name>GTP</name>
        <dbReference type="ChEBI" id="CHEBI:37565"/>
    </ligand>
</feature>
<dbReference type="HAMAP" id="MF_00636">
    <property type="entry name" value="RapZ_like"/>
    <property type="match status" value="1"/>
</dbReference>
<dbReference type="PIRSF" id="PIRSF005052">
    <property type="entry name" value="P-loopkin"/>
    <property type="match status" value="1"/>
</dbReference>
<keyword evidence="3 4" id="KW-0342">GTP-binding</keyword>
<dbReference type="RefSeq" id="WP_188479952.1">
    <property type="nucleotide sequence ID" value="NZ_BMFC01000001.1"/>
</dbReference>
<keyword evidence="8" id="KW-1185">Reference proteome</keyword>
<dbReference type="Pfam" id="PF03668">
    <property type="entry name" value="RapZ-like_N"/>
    <property type="match status" value="1"/>
</dbReference>
<dbReference type="PANTHER" id="PTHR30448">
    <property type="entry name" value="RNASE ADAPTER PROTEIN RAPZ"/>
    <property type="match status" value="1"/>
</dbReference>
<proteinExistence type="inferred from homology"/>
<evidence type="ECO:0000313" key="7">
    <source>
        <dbReference type="EMBL" id="GGB87850.1"/>
    </source>
</evidence>
<keyword evidence="2 4" id="KW-0067">ATP-binding</keyword>
<feature type="binding site" evidence="4">
    <location>
        <begin position="15"/>
        <end position="22"/>
    </location>
    <ligand>
        <name>ATP</name>
        <dbReference type="ChEBI" id="CHEBI:30616"/>
    </ligand>
</feature>
<evidence type="ECO:0000313" key="8">
    <source>
        <dbReference type="Proteomes" id="UP000645462"/>
    </source>
</evidence>
<name>A0ABQ1K639_9RHOB</name>
<dbReference type="InterPro" id="IPR053930">
    <property type="entry name" value="RapZ-like_N"/>
</dbReference>
<accession>A0ABQ1K639</accession>
<dbReference type="EMBL" id="BMFC01000001">
    <property type="protein sequence ID" value="GGB87850.1"/>
    <property type="molecule type" value="Genomic_DNA"/>
</dbReference>
<dbReference type="NCBIfam" id="NF003828">
    <property type="entry name" value="PRK05416.1"/>
    <property type="match status" value="1"/>
</dbReference>
<evidence type="ECO:0000259" key="5">
    <source>
        <dbReference type="Pfam" id="PF03668"/>
    </source>
</evidence>
<evidence type="ECO:0000256" key="1">
    <source>
        <dbReference type="ARBA" id="ARBA00022741"/>
    </source>
</evidence>
<dbReference type="PANTHER" id="PTHR30448:SF0">
    <property type="entry name" value="RNASE ADAPTER PROTEIN RAPZ"/>
    <property type="match status" value="1"/>
</dbReference>
<keyword evidence="1 4" id="KW-0547">Nucleotide-binding</keyword>
<dbReference type="InterPro" id="IPR053931">
    <property type="entry name" value="RapZ_C"/>
</dbReference>
<dbReference type="Pfam" id="PF22740">
    <property type="entry name" value="PapZ_C"/>
    <property type="match status" value="1"/>
</dbReference>
<evidence type="ECO:0000256" key="2">
    <source>
        <dbReference type="ARBA" id="ARBA00022840"/>
    </source>
</evidence>
<feature type="domain" description="RapZ-like N-terminal" evidence="5">
    <location>
        <begin position="9"/>
        <end position="160"/>
    </location>
</feature>
<reference evidence="8" key="1">
    <citation type="journal article" date="2019" name="Int. J. Syst. Evol. Microbiol.">
        <title>The Global Catalogue of Microorganisms (GCM) 10K type strain sequencing project: providing services to taxonomists for standard genome sequencing and annotation.</title>
        <authorList>
            <consortium name="The Broad Institute Genomics Platform"/>
            <consortium name="The Broad Institute Genome Sequencing Center for Infectious Disease"/>
            <person name="Wu L."/>
            <person name="Ma J."/>
        </authorList>
    </citation>
    <scope>NUCLEOTIDE SEQUENCE [LARGE SCALE GENOMIC DNA]</scope>
    <source>
        <strain evidence="8">CGMCC 1.12478</strain>
    </source>
</reference>
<dbReference type="SUPFAM" id="SSF52540">
    <property type="entry name" value="P-loop containing nucleoside triphosphate hydrolases"/>
    <property type="match status" value="1"/>
</dbReference>
<evidence type="ECO:0000256" key="3">
    <source>
        <dbReference type="ARBA" id="ARBA00023134"/>
    </source>
</evidence>
<dbReference type="InterPro" id="IPR027417">
    <property type="entry name" value="P-loop_NTPase"/>
</dbReference>
<dbReference type="Proteomes" id="UP000645462">
    <property type="component" value="Unassembled WGS sequence"/>
</dbReference>
<feature type="domain" description="RapZ C-terminal" evidence="6">
    <location>
        <begin position="168"/>
        <end position="287"/>
    </location>
</feature>
<dbReference type="Gene3D" id="3.40.50.300">
    <property type="entry name" value="P-loop containing nucleotide triphosphate hydrolases"/>
    <property type="match status" value="1"/>
</dbReference>
<evidence type="ECO:0000259" key="6">
    <source>
        <dbReference type="Pfam" id="PF22740"/>
    </source>
</evidence>
<sequence>MATQPNPTRVVLVTGPSGAGRSTAINVLEDLGFEAIDNIPLRMIPRLFEGEPLAHPMALGIDVRNRDFSLARLLELHDDLLRETEGNATLLYLDCRPDILLRRYSETRRRHPMAQAETPEIGIAREIELLRPVESRADILIDTSNLSPHDLKAELHQWFADATSQKLSVALQSFSYKRGIPHGVDMVFDCRFLSNPHWEAHLRGKTGLDAEVREFVASDSRLSTFLGKISDMLAFLLPEVDREGKTHVSIGIGCTGGQHRSVVVTEQVARTLAVQGWRVSIGHKELERRGMVPAVTAASADLGGTTE</sequence>
<evidence type="ECO:0000256" key="4">
    <source>
        <dbReference type="HAMAP-Rule" id="MF_00636"/>
    </source>
</evidence>
<comment type="caution">
    <text evidence="7">The sequence shown here is derived from an EMBL/GenBank/DDBJ whole genome shotgun (WGS) entry which is preliminary data.</text>
</comment>